<dbReference type="AlphaFoldDB" id="A0A1J5QDT6"/>
<evidence type="ECO:0000313" key="2">
    <source>
        <dbReference type="EMBL" id="OIQ78175.1"/>
    </source>
</evidence>
<dbReference type="EMBL" id="MLJW01001454">
    <property type="protein sequence ID" value="OIQ78175.1"/>
    <property type="molecule type" value="Genomic_DNA"/>
</dbReference>
<comment type="caution">
    <text evidence="2">The sequence shown here is derived from an EMBL/GenBank/DDBJ whole genome shotgun (WGS) entry which is preliminary data.</text>
</comment>
<name>A0A1J5QDT6_9ZZZZ</name>
<proteinExistence type="predicted"/>
<feature type="transmembrane region" description="Helical" evidence="1">
    <location>
        <begin position="32"/>
        <end position="52"/>
    </location>
</feature>
<sequence>MERVIQMPPRMASRMAAVPEIRLSHNPRVKSAWLAAYKTLVLLFCIFARSCMVMRIARSKGIDFCRYSLVA</sequence>
<keyword evidence="1" id="KW-1133">Transmembrane helix</keyword>
<accession>A0A1J5QDT6</accession>
<reference evidence="2" key="1">
    <citation type="submission" date="2016-10" db="EMBL/GenBank/DDBJ databases">
        <title>Sequence of Gallionella enrichment culture.</title>
        <authorList>
            <person name="Poehlein A."/>
            <person name="Muehling M."/>
            <person name="Daniel R."/>
        </authorList>
    </citation>
    <scope>NUCLEOTIDE SEQUENCE</scope>
</reference>
<keyword evidence="1" id="KW-0472">Membrane</keyword>
<evidence type="ECO:0000256" key="1">
    <source>
        <dbReference type="SAM" id="Phobius"/>
    </source>
</evidence>
<gene>
    <name evidence="2" type="ORF">GALL_401290</name>
</gene>
<keyword evidence="1" id="KW-0812">Transmembrane</keyword>
<protein>
    <submittedName>
        <fullName evidence="2">Uncharacterized protein</fullName>
    </submittedName>
</protein>
<organism evidence="2">
    <name type="scientific">mine drainage metagenome</name>
    <dbReference type="NCBI Taxonomy" id="410659"/>
    <lineage>
        <taxon>unclassified sequences</taxon>
        <taxon>metagenomes</taxon>
        <taxon>ecological metagenomes</taxon>
    </lineage>
</organism>